<name>A0A1C6R8T2_9ACTN</name>
<evidence type="ECO:0000313" key="1">
    <source>
        <dbReference type="EMBL" id="SCL13493.1"/>
    </source>
</evidence>
<protein>
    <submittedName>
        <fullName evidence="1">Uncharacterized protein</fullName>
    </submittedName>
</protein>
<dbReference type="AlphaFoldDB" id="A0A1C6R8T2"/>
<accession>A0A1C6R8T2</accession>
<proteinExistence type="predicted"/>
<dbReference type="RefSeq" id="WP_176737748.1">
    <property type="nucleotide sequence ID" value="NZ_FMHU01000001.1"/>
</dbReference>
<organism evidence="1 2">
    <name type="scientific">Micromonospora inyonensis</name>
    <dbReference type="NCBI Taxonomy" id="47866"/>
    <lineage>
        <taxon>Bacteria</taxon>
        <taxon>Bacillati</taxon>
        <taxon>Actinomycetota</taxon>
        <taxon>Actinomycetes</taxon>
        <taxon>Micromonosporales</taxon>
        <taxon>Micromonosporaceae</taxon>
        <taxon>Micromonospora</taxon>
    </lineage>
</organism>
<reference evidence="2" key="1">
    <citation type="submission" date="2016-06" db="EMBL/GenBank/DDBJ databases">
        <authorList>
            <person name="Varghese N."/>
        </authorList>
    </citation>
    <scope>NUCLEOTIDE SEQUENCE [LARGE SCALE GENOMIC DNA]</scope>
    <source>
        <strain evidence="2">DSM 46123</strain>
    </source>
</reference>
<sequence length="51" mass="5886">MRVDVVVPLLLVLMLALVLLATARGRFSIVHDTSRPYFWLLVVFWLMLADD</sequence>
<dbReference type="Proteomes" id="UP000198906">
    <property type="component" value="Unassembled WGS sequence"/>
</dbReference>
<keyword evidence="2" id="KW-1185">Reference proteome</keyword>
<dbReference type="EMBL" id="FMHU01000001">
    <property type="protein sequence ID" value="SCL13493.1"/>
    <property type="molecule type" value="Genomic_DNA"/>
</dbReference>
<gene>
    <name evidence="1" type="ORF">GA0074694_0361</name>
</gene>
<dbReference type="STRING" id="47866.GA0074694_0361"/>
<evidence type="ECO:0000313" key="2">
    <source>
        <dbReference type="Proteomes" id="UP000198906"/>
    </source>
</evidence>